<evidence type="ECO:0000256" key="7">
    <source>
        <dbReference type="ARBA" id="ARBA00022927"/>
    </source>
</evidence>
<dbReference type="Proteomes" id="UP000199445">
    <property type="component" value="Unassembled WGS sequence"/>
</dbReference>
<proteinExistence type="inferred from homology"/>
<evidence type="ECO:0000256" key="10">
    <source>
        <dbReference type="PIRNR" id="PIRNR006291"/>
    </source>
</evidence>
<sequence>MWAQLKKHPAIGQLLARYDQLSARDRQALSVLAIALLLAALYFMVWRPAAQFQEQAAAQHKSARELLAWMQSNQPAIRSLAAGDAFQTNGSTDKPADGRALMALVNRTARESELALQRFEPGGDNSVRLWLDSAPFAEVAAWLEQLFDEYGVVIDQATMDRTDEPGVVSVRLTLTI</sequence>
<dbReference type="RefSeq" id="WP_091705546.1">
    <property type="nucleotide sequence ID" value="NZ_BMYN01000005.1"/>
</dbReference>
<accession>A0A1I3WB07</accession>
<evidence type="ECO:0000256" key="5">
    <source>
        <dbReference type="ARBA" id="ARBA00022519"/>
    </source>
</evidence>
<comment type="subcellular location">
    <subcellularLocation>
        <location evidence="1">Cell inner membrane</location>
        <topology evidence="1">Single-pass membrane protein</topology>
    </subcellularLocation>
</comment>
<keyword evidence="3 10" id="KW-0813">Transport</keyword>
<reference evidence="12 13" key="1">
    <citation type="submission" date="2016-10" db="EMBL/GenBank/DDBJ databases">
        <authorList>
            <person name="de Groot N.N."/>
        </authorList>
    </citation>
    <scope>NUCLEOTIDE SEQUENCE [LARGE SCALE GENOMIC DNA]</scope>
    <source>
        <strain evidence="12 13">IBRC-M 10445</strain>
    </source>
</reference>
<dbReference type="GO" id="GO:0015627">
    <property type="term" value="C:type II protein secretion system complex"/>
    <property type="evidence" value="ECO:0007669"/>
    <property type="project" value="InterPro"/>
</dbReference>
<evidence type="ECO:0000256" key="4">
    <source>
        <dbReference type="ARBA" id="ARBA00022475"/>
    </source>
</evidence>
<dbReference type="InterPro" id="IPR007690">
    <property type="entry name" value="T2SS_GspM"/>
</dbReference>
<evidence type="ECO:0000256" key="8">
    <source>
        <dbReference type="ARBA" id="ARBA00022989"/>
    </source>
</evidence>
<keyword evidence="4 10" id="KW-1003">Cell membrane</keyword>
<keyword evidence="13" id="KW-1185">Reference proteome</keyword>
<evidence type="ECO:0000256" key="3">
    <source>
        <dbReference type="ARBA" id="ARBA00022448"/>
    </source>
</evidence>
<gene>
    <name evidence="12" type="ORF">SAMN05216429_109116</name>
</gene>
<protein>
    <recommendedName>
        <fullName evidence="10">Type II secretion system protein M</fullName>
        <shortName evidence="10">T2SS protein M</shortName>
    </recommendedName>
    <alternativeName>
        <fullName evidence="10">General secretion pathway protein M</fullName>
    </alternativeName>
</protein>
<keyword evidence="6 11" id="KW-0812">Transmembrane</keyword>
<dbReference type="OrthoDB" id="6624834at2"/>
<dbReference type="PIRSF" id="PIRSF006291">
    <property type="entry name" value="GspM"/>
    <property type="match status" value="1"/>
</dbReference>
<keyword evidence="8 11" id="KW-1133">Transmembrane helix</keyword>
<dbReference type="SUPFAM" id="SSF103054">
    <property type="entry name" value="General secretion pathway protein M, EpsM"/>
    <property type="match status" value="1"/>
</dbReference>
<evidence type="ECO:0000313" key="12">
    <source>
        <dbReference type="EMBL" id="SFK04748.1"/>
    </source>
</evidence>
<dbReference type="GO" id="GO:0015628">
    <property type="term" value="P:protein secretion by the type II secretion system"/>
    <property type="evidence" value="ECO:0007669"/>
    <property type="project" value="InterPro"/>
</dbReference>
<organism evidence="12 13">
    <name type="scientific">Marinobacter persicus</name>
    <dbReference type="NCBI Taxonomy" id="930118"/>
    <lineage>
        <taxon>Bacteria</taxon>
        <taxon>Pseudomonadati</taxon>
        <taxon>Pseudomonadota</taxon>
        <taxon>Gammaproteobacteria</taxon>
        <taxon>Pseudomonadales</taxon>
        <taxon>Marinobacteraceae</taxon>
        <taxon>Marinobacter</taxon>
    </lineage>
</organism>
<evidence type="ECO:0000256" key="6">
    <source>
        <dbReference type="ARBA" id="ARBA00022692"/>
    </source>
</evidence>
<name>A0A1I3WB07_9GAMM</name>
<dbReference type="Gene3D" id="3.30.1360.100">
    <property type="entry name" value="General secretion pathway protein M, EpsM"/>
    <property type="match status" value="1"/>
</dbReference>
<feature type="transmembrane region" description="Helical" evidence="11">
    <location>
        <begin position="28"/>
        <end position="46"/>
    </location>
</feature>
<evidence type="ECO:0000313" key="13">
    <source>
        <dbReference type="Proteomes" id="UP000199445"/>
    </source>
</evidence>
<evidence type="ECO:0000256" key="11">
    <source>
        <dbReference type="SAM" id="Phobius"/>
    </source>
</evidence>
<dbReference type="Pfam" id="PF04612">
    <property type="entry name" value="T2SSM"/>
    <property type="match status" value="1"/>
</dbReference>
<keyword evidence="9 10" id="KW-0472">Membrane</keyword>
<dbReference type="EMBL" id="FOSC01000009">
    <property type="protein sequence ID" value="SFK04748.1"/>
    <property type="molecule type" value="Genomic_DNA"/>
</dbReference>
<keyword evidence="7 10" id="KW-0653">Protein transport</keyword>
<evidence type="ECO:0000256" key="9">
    <source>
        <dbReference type="ARBA" id="ARBA00023136"/>
    </source>
</evidence>
<comment type="similarity">
    <text evidence="2 10">Belongs to the GSP M family.</text>
</comment>
<evidence type="ECO:0000256" key="2">
    <source>
        <dbReference type="ARBA" id="ARBA00010637"/>
    </source>
</evidence>
<dbReference type="AlphaFoldDB" id="A0A1I3WB07"/>
<dbReference type="GO" id="GO:0005886">
    <property type="term" value="C:plasma membrane"/>
    <property type="evidence" value="ECO:0007669"/>
    <property type="project" value="UniProtKB-SubCell"/>
</dbReference>
<comment type="function">
    <text evidence="10">Inner membrane component of the type II secretion system required for the energy-dependent secretion of extracellular factors such as proteases and toxins from the periplasm.</text>
</comment>
<dbReference type="InterPro" id="IPR023229">
    <property type="entry name" value="T2SS_M_periplasmic_sf"/>
</dbReference>
<evidence type="ECO:0000256" key="1">
    <source>
        <dbReference type="ARBA" id="ARBA00004377"/>
    </source>
</evidence>
<keyword evidence="5 10" id="KW-0997">Cell inner membrane</keyword>